<dbReference type="EMBL" id="LWBR01000010">
    <property type="protein sequence ID" value="KZN97392.1"/>
    <property type="molecule type" value="Genomic_DNA"/>
</dbReference>
<dbReference type="GO" id="GO:0005737">
    <property type="term" value="C:cytoplasm"/>
    <property type="evidence" value="ECO:0007669"/>
    <property type="project" value="TreeGrafter"/>
</dbReference>
<comment type="similarity">
    <text evidence="2 8">Belongs to the PHP hydrolase family. HisK subfamily.</text>
</comment>
<dbReference type="InterPro" id="IPR010140">
    <property type="entry name" value="Histidinol_P_phosphatase_HisJ"/>
</dbReference>
<dbReference type="EC" id="3.1.3.15" evidence="3 8"/>
<keyword evidence="11" id="KW-1185">Reference proteome</keyword>
<dbReference type="InterPro" id="IPR004013">
    <property type="entry name" value="PHP_dom"/>
</dbReference>
<feature type="domain" description="PHP" evidence="9">
    <location>
        <begin position="64"/>
        <end position="259"/>
    </location>
</feature>
<name>A0A165YS46_9BACI</name>
<dbReference type="STRING" id="33936.AZI98_03820"/>
<dbReference type="CDD" id="cd12110">
    <property type="entry name" value="PHP_HisPPase_Hisj_like"/>
    <property type="match status" value="1"/>
</dbReference>
<reference evidence="10 11" key="1">
    <citation type="submission" date="2016-04" db="EMBL/GenBank/DDBJ databases">
        <title>Draft genome sequence of Aeribacillus pallidus 8m3 from petroleum reservoir.</title>
        <authorList>
            <person name="Poltaraus A.B."/>
            <person name="Nazina T.N."/>
            <person name="Tourova T.P."/>
            <person name="Malakho S.M."/>
            <person name="Korshunova A.V."/>
            <person name="Sokolova D.S."/>
        </authorList>
    </citation>
    <scope>NUCLEOTIDE SEQUENCE [LARGE SCALE GENOMIC DNA]</scope>
    <source>
        <strain evidence="10 11">8m3</strain>
    </source>
</reference>
<dbReference type="OrthoDB" id="9775255at2"/>
<sequence>MKVDYHVHLEEGPYSLNWWNRTVRSIEQFWKIPYDPHSKEWLMGTARIMNYRMEQGAFSSFWLDFYLKQAKKIGLKEVGIVDHLYRFKEMKSFYKKYIYLENDRLGTLQNNWLDIVSCVSIEQFAKLIENEKRKWEAEGVRLKFGIEADFFPGCEEDLVEILSQYQWDYVIGSVHFYKGWGFDNPDTKEYFHHFDLNVLYEEHFKVIEQAISSKLFDIVGHLDNLKVYGFRPNEEDLKGYYRRIAQSLKENDAATEINTGLAYRYPIKEMCPSPEFLKILSQYEVPITMSSDAHFPDDVGNLLDEARELLKSIGIKKIATFEKRKRIEIDLDK</sequence>
<comment type="pathway">
    <text evidence="1 8">Amino-acid biosynthesis; L-histidine biosynthesis; L-histidine from 5-phospho-alpha-D-ribose 1-diphosphate: step 8/9.</text>
</comment>
<comment type="catalytic activity">
    <reaction evidence="7 8">
        <text>L-histidinol phosphate + H2O = L-histidinol + phosphate</text>
        <dbReference type="Rhea" id="RHEA:14465"/>
        <dbReference type="ChEBI" id="CHEBI:15377"/>
        <dbReference type="ChEBI" id="CHEBI:43474"/>
        <dbReference type="ChEBI" id="CHEBI:57699"/>
        <dbReference type="ChEBI" id="CHEBI:57980"/>
        <dbReference type="EC" id="3.1.3.15"/>
    </reaction>
</comment>
<evidence type="ECO:0000256" key="3">
    <source>
        <dbReference type="ARBA" id="ARBA00013085"/>
    </source>
</evidence>
<protein>
    <recommendedName>
        <fullName evidence="3 8">Histidinol-phosphatase</fullName>
        <shortName evidence="8">HolPase</shortName>
        <ecNumber evidence="3 8">3.1.3.15</ecNumber>
    </recommendedName>
</protein>
<dbReference type="Pfam" id="PF02811">
    <property type="entry name" value="PHP"/>
    <property type="match status" value="1"/>
</dbReference>
<keyword evidence="4 8" id="KW-0028">Amino-acid biosynthesis</keyword>
<dbReference type="PANTHER" id="PTHR21039:SF0">
    <property type="entry name" value="HISTIDINOL-PHOSPHATASE"/>
    <property type="match status" value="1"/>
</dbReference>
<dbReference type="GO" id="GO:0000105">
    <property type="term" value="P:L-histidine biosynthetic process"/>
    <property type="evidence" value="ECO:0007669"/>
    <property type="project" value="UniProtKB-UniRule"/>
</dbReference>
<evidence type="ECO:0000256" key="4">
    <source>
        <dbReference type="ARBA" id="ARBA00022605"/>
    </source>
</evidence>
<dbReference type="Gene3D" id="3.20.20.140">
    <property type="entry name" value="Metal-dependent hydrolases"/>
    <property type="match status" value="1"/>
</dbReference>
<dbReference type="AlphaFoldDB" id="A0A165YS46"/>
<dbReference type="NCBIfam" id="NF005235">
    <property type="entry name" value="PRK06740.1"/>
    <property type="match status" value="1"/>
</dbReference>
<evidence type="ECO:0000256" key="2">
    <source>
        <dbReference type="ARBA" id="ARBA00009152"/>
    </source>
</evidence>
<gene>
    <name evidence="10" type="ORF">AZI98_03820</name>
</gene>
<evidence type="ECO:0000256" key="5">
    <source>
        <dbReference type="ARBA" id="ARBA00022801"/>
    </source>
</evidence>
<dbReference type="PANTHER" id="PTHR21039">
    <property type="entry name" value="HISTIDINOL PHOSPHATASE-RELATED"/>
    <property type="match status" value="1"/>
</dbReference>
<evidence type="ECO:0000256" key="8">
    <source>
        <dbReference type="RuleBase" id="RU366003"/>
    </source>
</evidence>
<dbReference type="GO" id="GO:0004401">
    <property type="term" value="F:histidinol-phosphatase activity"/>
    <property type="evidence" value="ECO:0007669"/>
    <property type="project" value="UniProtKB-UniRule"/>
</dbReference>
<dbReference type="NCBIfam" id="NF005596">
    <property type="entry name" value="PRK07328.1"/>
    <property type="match status" value="1"/>
</dbReference>
<evidence type="ECO:0000259" key="9">
    <source>
        <dbReference type="Pfam" id="PF02811"/>
    </source>
</evidence>
<evidence type="ECO:0000256" key="6">
    <source>
        <dbReference type="ARBA" id="ARBA00023102"/>
    </source>
</evidence>
<dbReference type="UniPathway" id="UPA00031">
    <property type="reaction ID" value="UER00013"/>
</dbReference>
<evidence type="ECO:0000313" key="10">
    <source>
        <dbReference type="EMBL" id="KZN97392.1"/>
    </source>
</evidence>
<dbReference type="Proteomes" id="UP000076476">
    <property type="component" value="Unassembled WGS sequence"/>
</dbReference>
<keyword evidence="6 8" id="KW-0368">Histidine biosynthesis</keyword>
<comment type="caution">
    <text evidence="10">The sequence shown here is derived from an EMBL/GenBank/DDBJ whole genome shotgun (WGS) entry which is preliminary data.</text>
</comment>
<dbReference type="InterPro" id="IPR016195">
    <property type="entry name" value="Pol/histidinol_Pase-like"/>
</dbReference>
<organism evidence="10 11">
    <name type="scientific">Aeribacillus pallidus</name>
    <dbReference type="NCBI Taxonomy" id="33936"/>
    <lineage>
        <taxon>Bacteria</taxon>
        <taxon>Bacillati</taxon>
        <taxon>Bacillota</taxon>
        <taxon>Bacilli</taxon>
        <taxon>Bacillales</taxon>
        <taxon>Bacillaceae</taxon>
        <taxon>Aeribacillus</taxon>
    </lineage>
</organism>
<evidence type="ECO:0000313" key="11">
    <source>
        <dbReference type="Proteomes" id="UP000076476"/>
    </source>
</evidence>
<accession>A0A165YS46</accession>
<keyword evidence="5 8" id="KW-0378">Hydrolase</keyword>
<dbReference type="NCBIfam" id="TIGR01856">
    <property type="entry name" value="hisJ_fam"/>
    <property type="match status" value="1"/>
</dbReference>
<evidence type="ECO:0000256" key="1">
    <source>
        <dbReference type="ARBA" id="ARBA00004970"/>
    </source>
</evidence>
<dbReference type="RefSeq" id="WP_063386969.1">
    <property type="nucleotide sequence ID" value="NZ_LWBR01000010.1"/>
</dbReference>
<evidence type="ECO:0000256" key="7">
    <source>
        <dbReference type="ARBA" id="ARBA00049158"/>
    </source>
</evidence>
<dbReference type="SUPFAM" id="SSF89550">
    <property type="entry name" value="PHP domain-like"/>
    <property type="match status" value="1"/>
</dbReference>
<proteinExistence type="inferred from homology"/>